<reference evidence="1" key="1">
    <citation type="submission" date="2017-02" db="UniProtKB">
        <authorList>
            <consortium name="WormBaseParasite"/>
        </authorList>
    </citation>
    <scope>IDENTIFICATION</scope>
</reference>
<protein>
    <submittedName>
        <fullName evidence="1">GIY-YIG domain-containing protein</fullName>
    </submittedName>
</protein>
<evidence type="ECO:0000313" key="1">
    <source>
        <dbReference type="WBParaSite" id="NBR_0000151401-mRNA-1"/>
    </source>
</evidence>
<sequence>LLHHLKSITSYRRQHTPQVQIEKGGSKIPFSIPFISDEISADIRKCVLKADLQDVVRIVEIPPATLRKQLVRNRLYDRSCSTPSCVVCAHGKVGDCTTTGVVYLITCQSCKEEYVGETGRPLCVRVKEHLDGLRRGTLSTPLGEHKVRRHEGLPIEVAVSILAREPDVAARRTLEAFWIAARAPKINRKEECIAVTQELAPFADLCGFDLADRGH</sequence>
<proteinExistence type="predicted"/>
<name>A0A0N4XG62_NIPBR</name>
<dbReference type="OMA" id="CIRVNEH"/>
<accession>A0A0N4XG62</accession>
<dbReference type="AlphaFoldDB" id="A0A0N4XG62"/>
<dbReference type="WBParaSite" id="NBR_0000151401-mRNA-1">
    <property type="protein sequence ID" value="NBR_0000151401-mRNA-1"/>
    <property type="gene ID" value="NBR_0000151401"/>
</dbReference>
<organism evidence="1">
    <name type="scientific">Nippostrongylus brasiliensis</name>
    <name type="common">Rat hookworm</name>
    <dbReference type="NCBI Taxonomy" id="27835"/>
    <lineage>
        <taxon>Eukaryota</taxon>
        <taxon>Metazoa</taxon>
        <taxon>Ecdysozoa</taxon>
        <taxon>Nematoda</taxon>
        <taxon>Chromadorea</taxon>
        <taxon>Rhabditida</taxon>
        <taxon>Rhabditina</taxon>
        <taxon>Rhabditomorpha</taxon>
        <taxon>Strongyloidea</taxon>
        <taxon>Heligmosomidae</taxon>
        <taxon>Nippostrongylus</taxon>
    </lineage>
</organism>